<comment type="caution">
    <text evidence="2">The sequence shown here is derived from an EMBL/GenBank/DDBJ whole genome shotgun (WGS) entry which is preliminary data.</text>
</comment>
<accession>A0A4V2FR27</accession>
<evidence type="ECO:0000313" key="3">
    <source>
        <dbReference type="Proteomes" id="UP000291591"/>
    </source>
</evidence>
<proteinExistence type="predicted"/>
<protein>
    <submittedName>
        <fullName evidence="2">Peptidase M50B-like protein</fullName>
    </submittedName>
</protein>
<feature type="transmembrane region" description="Helical" evidence="1">
    <location>
        <begin position="121"/>
        <end position="137"/>
    </location>
</feature>
<keyword evidence="1" id="KW-0812">Transmembrane</keyword>
<organism evidence="2 3">
    <name type="scientific">Pseudonocardia sediminis</name>
    <dbReference type="NCBI Taxonomy" id="1397368"/>
    <lineage>
        <taxon>Bacteria</taxon>
        <taxon>Bacillati</taxon>
        <taxon>Actinomycetota</taxon>
        <taxon>Actinomycetes</taxon>
        <taxon>Pseudonocardiales</taxon>
        <taxon>Pseudonocardiaceae</taxon>
        <taxon>Pseudonocardia</taxon>
    </lineage>
</organism>
<dbReference type="Proteomes" id="UP000291591">
    <property type="component" value="Unassembled WGS sequence"/>
</dbReference>
<evidence type="ECO:0000313" key="2">
    <source>
        <dbReference type="EMBL" id="RZT87020.1"/>
    </source>
</evidence>
<feature type="transmembrane region" description="Helical" evidence="1">
    <location>
        <begin position="166"/>
        <end position="185"/>
    </location>
</feature>
<gene>
    <name evidence="2" type="ORF">EV383_3925</name>
</gene>
<feature type="transmembrane region" description="Helical" evidence="1">
    <location>
        <begin position="144"/>
        <end position="160"/>
    </location>
</feature>
<feature type="transmembrane region" description="Helical" evidence="1">
    <location>
        <begin position="92"/>
        <end position="115"/>
    </location>
</feature>
<dbReference type="EMBL" id="SHKL01000001">
    <property type="protein sequence ID" value="RZT87020.1"/>
    <property type="molecule type" value="Genomic_DNA"/>
</dbReference>
<dbReference type="RefSeq" id="WP_130291225.1">
    <property type="nucleotide sequence ID" value="NZ_SHKL01000001.1"/>
</dbReference>
<reference evidence="2 3" key="1">
    <citation type="submission" date="2019-02" db="EMBL/GenBank/DDBJ databases">
        <title>Sequencing the genomes of 1000 actinobacteria strains.</title>
        <authorList>
            <person name="Klenk H.-P."/>
        </authorList>
    </citation>
    <scope>NUCLEOTIDE SEQUENCE [LARGE SCALE GENOMIC DNA]</scope>
    <source>
        <strain evidence="2 3">DSM 45779</strain>
    </source>
</reference>
<dbReference type="Pfam" id="PF13398">
    <property type="entry name" value="Peptidase_M50B"/>
    <property type="match status" value="1"/>
</dbReference>
<sequence length="242" mass="25039">MSASAPDATELVSQVYELVAARPASLVAALAAFVVVAWLPSWRATRVAVTIAHEGGHALVAVLAGRGLAGIRLHADTSGVTYSTGAGRGPGVVVMFLAGYVAPPLLGLGGAVLVAADADQVWLWIGIVALVATLFQIRNLFGALAVLVSGAILVVVTVWAEPDLRTGFAAALCWFLLFGGVRACAELRRGRRRGRLRHSDADRLAELTPVSGAVWASLFLLVSVLATLAATWVVFAPAGARA</sequence>
<dbReference type="OrthoDB" id="5184455at2"/>
<dbReference type="InterPro" id="IPR049500">
    <property type="entry name" value="Peptidase_M50B-like"/>
</dbReference>
<dbReference type="AlphaFoldDB" id="A0A4V2FR27"/>
<keyword evidence="1" id="KW-1133">Transmembrane helix</keyword>
<name>A0A4V2FR27_PSEST</name>
<keyword evidence="1" id="KW-0472">Membrane</keyword>
<evidence type="ECO:0000256" key="1">
    <source>
        <dbReference type="SAM" id="Phobius"/>
    </source>
</evidence>
<keyword evidence="3" id="KW-1185">Reference proteome</keyword>
<feature type="transmembrane region" description="Helical" evidence="1">
    <location>
        <begin position="20"/>
        <end position="39"/>
    </location>
</feature>
<feature type="transmembrane region" description="Helical" evidence="1">
    <location>
        <begin position="213"/>
        <end position="235"/>
    </location>
</feature>